<gene>
    <name evidence="1" type="ORF">LNINA_LOCUS541</name>
</gene>
<comment type="caution">
    <text evidence="1">The sequence shown here is derived from an EMBL/GenBank/DDBJ whole genome shotgun (WGS) entry which is preliminary data.</text>
</comment>
<dbReference type="Proteomes" id="UP001497472">
    <property type="component" value="Unassembled WGS sequence"/>
</dbReference>
<dbReference type="GO" id="GO:0034464">
    <property type="term" value="C:BBSome"/>
    <property type="evidence" value="ECO:0007669"/>
    <property type="project" value="InterPro"/>
</dbReference>
<dbReference type="PANTHER" id="PTHR44177">
    <property type="entry name" value="TETRATRICOPEPTIDE REPEAT PROTEIN 8"/>
    <property type="match status" value="1"/>
</dbReference>
<evidence type="ECO:0000313" key="1">
    <source>
        <dbReference type="EMBL" id="CAK1540493.1"/>
    </source>
</evidence>
<dbReference type="Gene3D" id="1.25.40.10">
    <property type="entry name" value="Tetratricopeptide repeat domain"/>
    <property type="match status" value="2"/>
</dbReference>
<sequence>MRAMTIQAKVAGNGYEEVQYFPQNSELINSAVAKTPRPGTSFQRPITAQNEAVSATTRPKTNSAVVQVRTAQSALLTASRLSRAATAAAAGSSYAEAPVILRFISEDNKDFLPVAKTLFEYVYYCESNVRKAMEIIFQVKKMDEKHDWWWNYCLARCYYTLGMHRNSEESLKQSLKQHKHVAIYLRLVALYVSINQPLTALDACKQGLSAFHESTPLLLEQARIHDMMGNQAVAVKYYRMVAIQNPSNMEAIANIAMFNFYNDQPEIALRYYRRILAMITPGPEIYNNLGLCCLYCSQWDLILPCFRQALYYSTNFESRSIIWFNLAHTALSAGDLILTRRCLQNSLAISEHAPARRALLAIEMRLKAKT</sequence>
<dbReference type="GO" id="GO:1905515">
    <property type="term" value="P:non-motile cilium assembly"/>
    <property type="evidence" value="ECO:0007669"/>
    <property type="project" value="InterPro"/>
</dbReference>
<dbReference type="AlphaFoldDB" id="A0AAV1IWZ8"/>
<dbReference type="PANTHER" id="PTHR44177:SF1">
    <property type="entry name" value="TETRATRICOPEPTIDE REPEAT PROTEIN 8"/>
    <property type="match status" value="1"/>
</dbReference>
<organism evidence="1 2">
    <name type="scientific">Leptosia nina</name>
    <dbReference type="NCBI Taxonomy" id="320188"/>
    <lineage>
        <taxon>Eukaryota</taxon>
        <taxon>Metazoa</taxon>
        <taxon>Ecdysozoa</taxon>
        <taxon>Arthropoda</taxon>
        <taxon>Hexapoda</taxon>
        <taxon>Insecta</taxon>
        <taxon>Pterygota</taxon>
        <taxon>Neoptera</taxon>
        <taxon>Endopterygota</taxon>
        <taxon>Lepidoptera</taxon>
        <taxon>Glossata</taxon>
        <taxon>Ditrysia</taxon>
        <taxon>Papilionoidea</taxon>
        <taxon>Pieridae</taxon>
        <taxon>Pierinae</taxon>
        <taxon>Leptosia</taxon>
    </lineage>
</organism>
<dbReference type="GO" id="GO:0036064">
    <property type="term" value="C:ciliary basal body"/>
    <property type="evidence" value="ECO:0007669"/>
    <property type="project" value="TreeGrafter"/>
</dbReference>
<dbReference type="GO" id="GO:0097730">
    <property type="term" value="C:non-motile cilium"/>
    <property type="evidence" value="ECO:0007669"/>
    <property type="project" value="TreeGrafter"/>
</dbReference>
<dbReference type="EMBL" id="CAVLEF010000001">
    <property type="protein sequence ID" value="CAK1540493.1"/>
    <property type="molecule type" value="Genomic_DNA"/>
</dbReference>
<evidence type="ECO:0000313" key="2">
    <source>
        <dbReference type="Proteomes" id="UP001497472"/>
    </source>
</evidence>
<dbReference type="InterPro" id="IPR011990">
    <property type="entry name" value="TPR-like_helical_dom_sf"/>
</dbReference>
<keyword evidence="2" id="KW-1185">Reference proteome</keyword>
<dbReference type="SUPFAM" id="SSF48452">
    <property type="entry name" value="TPR-like"/>
    <property type="match status" value="1"/>
</dbReference>
<name>A0AAV1IWZ8_9NEOP</name>
<dbReference type="InterPro" id="IPR028796">
    <property type="entry name" value="BBS8"/>
</dbReference>
<accession>A0AAV1IWZ8</accession>
<dbReference type="InterPro" id="IPR019734">
    <property type="entry name" value="TPR_rpt"/>
</dbReference>
<reference evidence="1 2" key="1">
    <citation type="submission" date="2023-11" db="EMBL/GenBank/DDBJ databases">
        <authorList>
            <person name="Okamura Y."/>
        </authorList>
    </citation>
    <scope>NUCLEOTIDE SEQUENCE [LARGE SCALE GENOMIC DNA]</scope>
</reference>
<dbReference type="SMART" id="SM00028">
    <property type="entry name" value="TPR"/>
    <property type="match status" value="4"/>
</dbReference>
<protein>
    <recommendedName>
        <fullName evidence="3">Tetratricopeptide repeat protein 8</fullName>
    </recommendedName>
</protein>
<evidence type="ECO:0008006" key="3">
    <source>
        <dbReference type="Google" id="ProtNLM"/>
    </source>
</evidence>
<proteinExistence type="predicted"/>